<evidence type="ECO:0000256" key="3">
    <source>
        <dbReference type="ARBA" id="ARBA00022722"/>
    </source>
</evidence>
<dbReference type="EMBL" id="BQXS01006974">
    <property type="protein sequence ID" value="GKT24206.1"/>
    <property type="molecule type" value="Genomic_DNA"/>
</dbReference>
<comment type="caution">
    <text evidence="8">The sequence shown here is derived from an EMBL/GenBank/DDBJ whole genome shotgun (WGS) entry which is preliminary data.</text>
</comment>
<dbReference type="Gene3D" id="3.40.390.30">
    <property type="entry name" value="Metalloproteases ('zincins'), catalytic domain"/>
    <property type="match status" value="1"/>
</dbReference>
<comment type="similarity">
    <text evidence="2">Belongs to the endoribonuclease YbeY family.</text>
</comment>
<proteinExistence type="inferred from homology"/>
<name>A0ABQ5K3X4_9EUKA</name>
<keyword evidence="6" id="KW-0378">Hydrolase</keyword>
<evidence type="ECO:0000256" key="2">
    <source>
        <dbReference type="ARBA" id="ARBA00010875"/>
    </source>
</evidence>
<dbReference type="InterPro" id="IPR002036">
    <property type="entry name" value="YbeY"/>
</dbReference>
<keyword evidence="7" id="KW-0862">Zinc</keyword>
<evidence type="ECO:0000313" key="9">
    <source>
        <dbReference type="Proteomes" id="UP001057375"/>
    </source>
</evidence>
<feature type="non-terminal residue" evidence="8">
    <location>
        <position position="1"/>
    </location>
</feature>
<keyword evidence="5" id="KW-0255">Endonuclease</keyword>
<evidence type="ECO:0000313" key="8">
    <source>
        <dbReference type="EMBL" id="GKT24206.1"/>
    </source>
</evidence>
<keyword evidence="9" id="KW-1185">Reference proteome</keyword>
<dbReference type="PANTHER" id="PTHR46986:SF1">
    <property type="entry name" value="ENDORIBONUCLEASE YBEY, CHLOROPLASTIC"/>
    <property type="match status" value="1"/>
</dbReference>
<evidence type="ECO:0000256" key="1">
    <source>
        <dbReference type="ARBA" id="ARBA00001947"/>
    </source>
</evidence>
<evidence type="ECO:0000256" key="7">
    <source>
        <dbReference type="ARBA" id="ARBA00022833"/>
    </source>
</evidence>
<evidence type="ECO:0000256" key="6">
    <source>
        <dbReference type="ARBA" id="ARBA00022801"/>
    </source>
</evidence>
<organism evidence="8 9">
    <name type="scientific">Aduncisulcus paluster</name>
    <dbReference type="NCBI Taxonomy" id="2918883"/>
    <lineage>
        <taxon>Eukaryota</taxon>
        <taxon>Metamonada</taxon>
        <taxon>Carpediemonas-like organisms</taxon>
        <taxon>Aduncisulcus</taxon>
    </lineage>
</organism>
<dbReference type="SUPFAM" id="SSF55486">
    <property type="entry name" value="Metalloproteases ('zincins'), catalytic domain"/>
    <property type="match status" value="1"/>
</dbReference>
<gene>
    <name evidence="8" type="ORF">ADUPG1_004579</name>
</gene>
<protein>
    <submittedName>
        <fullName evidence="8">Endoribonuclease YbeY like protein</fullName>
    </submittedName>
</protein>
<dbReference type="NCBIfam" id="TIGR00043">
    <property type="entry name" value="rRNA maturation RNase YbeY"/>
    <property type="match status" value="1"/>
</dbReference>
<keyword evidence="4" id="KW-0479">Metal-binding</keyword>
<evidence type="ECO:0000256" key="4">
    <source>
        <dbReference type="ARBA" id="ARBA00022723"/>
    </source>
</evidence>
<dbReference type="PANTHER" id="PTHR46986">
    <property type="entry name" value="ENDORIBONUCLEASE YBEY, CHLOROPLASTIC"/>
    <property type="match status" value="1"/>
</dbReference>
<evidence type="ECO:0000256" key="5">
    <source>
        <dbReference type="ARBA" id="ARBA00022759"/>
    </source>
</evidence>
<comment type="cofactor">
    <cofactor evidence="1">
        <name>Zn(2+)</name>
        <dbReference type="ChEBI" id="CHEBI:29105"/>
    </cofactor>
</comment>
<accession>A0ABQ5K3X4</accession>
<sequence length="82" mass="9346">YDDLSSMTSYPEELALGDIVISLERATEQAEDFGHSLEREVCFLTAHSMFHLFGYDHDTESNTKAMRQREEAVLANLGIHRV</sequence>
<keyword evidence="3" id="KW-0540">Nuclease</keyword>
<dbReference type="Pfam" id="PF02130">
    <property type="entry name" value="YbeY"/>
    <property type="match status" value="1"/>
</dbReference>
<dbReference type="InterPro" id="IPR023091">
    <property type="entry name" value="MetalPrtase_cat_dom_sf_prd"/>
</dbReference>
<reference evidence="8" key="1">
    <citation type="submission" date="2022-03" db="EMBL/GenBank/DDBJ databases">
        <title>Draft genome sequence of Aduncisulcus paluster, a free-living microaerophilic Fornicata.</title>
        <authorList>
            <person name="Yuyama I."/>
            <person name="Kume K."/>
            <person name="Tamura T."/>
            <person name="Inagaki Y."/>
            <person name="Hashimoto T."/>
        </authorList>
    </citation>
    <scope>NUCLEOTIDE SEQUENCE</scope>
    <source>
        <strain evidence="8">NY0171</strain>
    </source>
</reference>
<dbReference type="Proteomes" id="UP001057375">
    <property type="component" value="Unassembled WGS sequence"/>
</dbReference>